<dbReference type="CDD" id="cd01745">
    <property type="entry name" value="GATase1_2"/>
    <property type="match status" value="1"/>
</dbReference>
<dbReference type="Proteomes" id="UP000503540">
    <property type="component" value="Chromosome"/>
</dbReference>
<name>A0A6G9YPC1_9NOCA</name>
<keyword evidence="2" id="KW-0378">Hydrolase</keyword>
<evidence type="ECO:0000313" key="2">
    <source>
        <dbReference type="EMBL" id="QIS14866.1"/>
    </source>
</evidence>
<dbReference type="InterPro" id="IPR044668">
    <property type="entry name" value="PuuD-like"/>
</dbReference>
<feature type="region of interest" description="Disordered" evidence="1">
    <location>
        <begin position="1"/>
        <end position="37"/>
    </location>
</feature>
<dbReference type="PROSITE" id="PS51273">
    <property type="entry name" value="GATASE_TYPE_1"/>
    <property type="match status" value="1"/>
</dbReference>
<dbReference type="GO" id="GO:0005829">
    <property type="term" value="C:cytosol"/>
    <property type="evidence" value="ECO:0007669"/>
    <property type="project" value="TreeGrafter"/>
</dbReference>
<dbReference type="PANTHER" id="PTHR43235:SF1">
    <property type="entry name" value="GLUTAMINE AMIDOTRANSFERASE PB2B2.05-RELATED"/>
    <property type="match status" value="1"/>
</dbReference>
<organism evidence="2 3">
    <name type="scientific">Nocardia arthritidis</name>
    <dbReference type="NCBI Taxonomy" id="228602"/>
    <lineage>
        <taxon>Bacteria</taxon>
        <taxon>Bacillati</taxon>
        <taxon>Actinomycetota</taxon>
        <taxon>Actinomycetes</taxon>
        <taxon>Mycobacteriales</taxon>
        <taxon>Nocardiaceae</taxon>
        <taxon>Nocardia</taxon>
    </lineage>
</organism>
<accession>A0A6G9YPC1</accession>
<dbReference type="AlphaFoldDB" id="A0A6G9YPC1"/>
<dbReference type="SUPFAM" id="SSF52317">
    <property type="entry name" value="Class I glutamine amidotransferase-like"/>
    <property type="match status" value="1"/>
</dbReference>
<dbReference type="GO" id="GO:0006598">
    <property type="term" value="P:polyamine catabolic process"/>
    <property type="evidence" value="ECO:0007669"/>
    <property type="project" value="TreeGrafter"/>
</dbReference>
<gene>
    <name evidence="2" type="ORF">F5544_35170</name>
</gene>
<proteinExistence type="predicted"/>
<dbReference type="GO" id="GO:0033969">
    <property type="term" value="F:gamma-glutamyl-gamma-aminobutyrate hydrolase activity"/>
    <property type="evidence" value="ECO:0007669"/>
    <property type="project" value="TreeGrafter"/>
</dbReference>
<dbReference type="PANTHER" id="PTHR43235">
    <property type="entry name" value="GLUTAMINE AMIDOTRANSFERASE PB2B2.05-RELATED"/>
    <property type="match status" value="1"/>
</dbReference>
<dbReference type="KEGG" id="nah:F5544_35170"/>
<dbReference type="InterPro" id="IPR029062">
    <property type="entry name" value="Class_I_gatase-like"/>
</dbReference>
<dbReference type="Gene3D" id="3.40.50.880">
    <property type="match status" value="1"/>
</dbReference>
<dbReference type="Pfam" id="PF07722">
    <property type="entry name" value="Peptidase_C26"/>
    <property type="match status" value="1"/>
</dbReference>
<reference evidence="2 3" key="1">
    <citation type="journal article" date="2019" name="ACS Chem. Biol.">
        <title>Identification and Mobilization of a Cryptic Antibiotic Biosynthesis Gene Locus from a Human-Pathogenic Nocardia Isolate.</title>
        <authorList>
            <person name="Herisse M."/>
            <person name="Ishida K."/>
            <person name="Porter J.L."/>
            <person name="Howden B."/>
            <person name="Hertweck C."/>
            <person name="Stinear T.P."/>
            <person name="Pidot S.J."/>
        </authorList>
    </citation>
    <scope>NUCLEOTIDE SEQUENCE [LARGE SCALE GENOMIC DNA]</scope>
    <source>
        <strain evidence="2 3">AUSMDU00012717</strain>
    </source>
</reference>
<evidence type="ECO:0000313" key="3">
    <source>
        <dbReference type="Proteomes" id="UP000503540"/>
    </source>
</evidence>
<keyword evidence="3" id="KW-1185">Reference proteome</keyword>
<protein>
    <submittedName>
        <fullName evidence="2">Gamma-glutamyl-gamma-aminobutyrate hydrolase family protein</fullName>
    </submittedName>
</protein>
<feature type="compositionally biased region" description="Polar residues" evidence="1">
    <location>
        <begin position="1"/>
        <end position="19"/>
    </location>
</feature>
<evidence type="ECO:0000256" key="1">
    <source>
        <dbReference type="SAM" id="MobiDB-lite"/>
    </source>
</evidence>
<dbReference type="InterPro" id="IPR011697">
    <property type="entry name" value="Peptidase_C26"/>
</dbReference>
<sequence length="277" mass="29593">MMWLSTTAMPHRSNWTRSTPPSPIGSEYVASKDSEQRITPRPVIGLPTYLERAKFGSWDHHSAILQNTYVQTVARSGGIPVLLPPDTVAYPELVERLDGLVLTGGADVDPARYGAPPHPSLGETREDRDASEFELFGLARAAELPILAICRGLQVVNIAMGGTLHQHLPDVLGHDEHSGGPGAYTVTDVLTEPGTRVAAIVGSEVKANCHHHQGIAELADGLLVGARALDGGIEAVEAIDGPFLVGVQWHPESDATDDRLMRALVAAAADYRATRNS</sequence>
<dbReference type="EMBL" id="CP046172">
    <property type="protein sequence ID" value="QIS14866.1"/>
    <property type="molecule type" value="Genomic_DNA"/>
</dbReference>